<accession>A0AAV4TQY2</accession>
<protein>
    <submittedName>
        <fullName evidence="2">Uncharacterized protein</fullName>
    </submittedName>
</protein>
<evidence type="ECO:0000256" key="1">
    <source>
        <dbReference type="SAM" id="MobiDB-lite"/>
    </source>
</evidence>
<sequence length="165" mass="18385">MPHGPENQYNSTPLPNADQLNPMPVAEPCSLPGFQQAFGQRNTLMNQIHQRPNASCQMESSGTSRTDVMSSSFTFDFNEIDHASTNQISQHYETSSGIPILEDQNAQYNPMDPVPPTDASGPIHSKIVQKNSFRKITWNLKINLIVLRDHMPAVIVTEHFLAVPT</sequence>
<dbReference type="AlphaFoldDB" id="A0AAV4TQY2"/>
<gene>
    <name evidence="2" type="ORF">CDAR_523691</name>
</gene>
<reference evidence="2 3" key="1">
    <citation type="submission" date="2021-06" db="EMBL/GenBank/DDBJ databases">
        <title>Caerostris darwini draft genome.</title>
        <authorList>
            <person name="Kono N."/>
            <person name="Arakawa K."/>
        </authorList>
    </citation>
    <scope>NUCLEOTIDE SEQUENCE [LARGE SCALE GENOMIC DNA]</scope>
</reference>
<feature type="region of interest" description="Disordered" evidence="1">
    <location>
        <begin position="1"/>
        <end position="25"/>
    </location>
</feature>
<comment type="caution">
    <text evidence="2">The sequence shown here is derived from an EMBL/GenBank/DDBJ whole genome shotgun (WGS) entry which is preliminary data.</text>
</comment>
<proteinExistence type="predicted"/>
<evidence type="ECO:0000313" key="3">
    <source>
        <dbReference type="Proteomes" id="UP001054837"/>
    </source>
</evidence>
<name>A0AAV4TQY2_9ARAC</name>
<keyword evidence="3" id="KW-1185">Reference proteome</keyword>
<dbReference type="Proteomes" id="UP001054837">
    <property type="component" value="Unassembled WGS sequence"/>
</dbReference>
<organism evidence="2 3">
    <name type="scientific">Caerostris darwini</name>
    <dbReference type="NCBI Taxonomy" id="1538125"/>
    <lineage>
        <taxon>Eukaryota</taxon>
        <taxon>Metazoa</taxon>
        <taxon>Ecdysozoa</taxon>
        <taxon>Arthropoda</taxon>
        <taxon>Chelicerata</taxon>
        <taxon>Arachnida</taxon>
        <taxon>Araneae</taxon>
        <taxon>Araneomorphae</taxon>
        <taxon>Entelegynae</taxon>
        <taxon>Araneoidea</taxon>
        <taxon>Araneidae</taxon>
        <taxon>Caerostris</taxon>
    </lineage>
</organism>
<dbReference type="EMBL" id="BPLQ01010182">
    <property type="protein sequence ID" value="GIY48988.1"/>
    <property type="molecule type" value="Genomic_DNA"/>
</dbReference>
<evidence type="ECO:0000313" key="2">
    <source>
        <dbReference type="EMBL" id="GIY48988.1"/>
    </source>
</evidence>